<feature type="transmembrane region" description="Helical" evidence="1">
    <location>
        <begin position="29"/>
        <end position="51"/>
    </location>
</feature>
<dbReference type="AlphaFoldDB" id="A0AAX3AKG6"/>
<dbReference type="Proteomes" id="UP000830542">
    <property type="component" value="Chromosome"/>
</dbReference>
<reference evidence="2" key="1">
    <citation type="submission" date="2022-04" db="EMBL/GenBank/DDBJ databases">
        <title>Sequencing and genomic assembly of Halococcus dombrowskii.</title>
        <authorList>
            <person name="Lim S.W."/>
            <person name="MacLea K.S."/>
        </authorList>
    </citation>
    <scope>NUCLEOTIDE SEQUENCE</scope>
    <source>
        <strain evidence="2">H4</strain>
    </source>
</reference>
<organism evidence="2 3">
    <name type="scientific">Halococcus dombrowskii</name>
    <dbReference type="NCBI Taxonomy" id="179637"/>
    <lineage>
        <taxon>Archaea</taxon>
        <taxon>Methanobacteriati</taxon>
        <taxon>Methanobacteriota</taxon>
        <taxon>Stenosarchaea group</taxon>
        <taxon>Halobacteria</taxon>
        <taxon>Halobacteriales</taxon>
        <taxon>Halococcaceae</taxon>
        <taxon>Halococcus</taxon>
    </lineage>
</organism>
<keyword evidence="1" id="KW-0472">Membrane</keyword>
<gene>
    <name evidence="2" type="ORF">MUK72_11530</name>
</gene>
<dbReference type="KEGG" id="hdo:MUK72_11530"/>
<dbReference type="GeneID" id="71762488"/>
<dbReference type="EMBL" id="CP095005">
    <property type="protein sequence ID" value="UOO94594.1"/>
    <property type="molecule type" value="Genomic_DNA"/>
</dbReference>
<proteinExistence type="predicted"/>
<evidence type="ECO:0000256" key="1">
    <source>
        <dbReference type="SAM" id="Phobius"/>
    </source>
</evidence>
<accession>A0AAX3AKG6</accession>
<sequence length="56" mass="5531">MLVGSISLLVGVGMDALNAGGDPGDNPSMATAVLTVAGFVAVALGTTWRFAGRTHS</sequence>
<keyword evidence="1" id="KW-1133">Transmembrane helix</keyword>
<dbReference type="RefSeq" id="WP_244700764.1">
    <property type="nucleotide sequence ID" value="NZ_BAAADN010000019.1"/>
</dbReference>
<keyword evidence="1" id="KW-0812">Transmembrane</keyword>
<protein>
    <submittedName>
        <fullName evidence="2">Uncharacterized protein</fullName>
    </submittedName>
</protein>
<name>A0AAX3AKG6_HALDO</name>
<keyword evidence="3" id="KW-1185">Reference proteome</keyword>
<evidence type="ECO:0000313" key="3">
    <source>
        <dbReference type="Proteomes" id="UP000830542"/>
    </source>
</evidence>
<evidence type="ECO:0000313" key="2">
    <source>
        <dbReference type="EMBL" id="UOO94594.1"/>
    </source>
</evidence>